<dbReference type="OrthoDB" id="2496787at2759"/>
<evidence type="ECO:0000256" key="10">
    <source>
        <dbReference type="ARBA" id="ARBA00023136"/>
    </source>
</evidence>
<comment type="similarity">
    <text evidence="4">Belongs to the RBT5 family.</text>
</comment>
<dbReference type="InterPro" id="IPR052337">
    <property type="entry name" value="SAT4-like"/>
</dbReference>
<keyword evidence="12" id="KW-0449">Lipoprotein</keyword>
<feature type="disulfide bond" evidence="14">
    <location>
        <begin position="54"/>
        <end position="87"/>
    </location>
</feature>
<dbReference type="Pfam" id="PF20684">
    <property type="entry name" value="Fung_rhodopsin"/>
    <property type="match status" value="1"/>
</dbReference>
<dbReference type="GO" id="GO:0005576">
    <property type="term" value="C:extracellular region"/>
    <property type="evidence" value="ECO:0007669"/>
    <property type="project" value="UniProtKB-SubCell"/>
</dbReference>
<evidence type="ECO:0000256" key="4">
    <source>
        <dbReference type="ARBA" id="ARBA00010031"/>
    </source>
</evidence>
<feature type="transmembrane region" description="Helical" evidence="15">
    <location>
        <begin position="338"/>
        <end position="359"/>
    </location>
</feature>
<dbReference type="InterPro" id="IPR008427">
    <property type="entry name" value="Extracellular_membr_CFEM_dom"/>
</dbReference>
<feature type="transmembrane region" description="Helical" evidence="15">
    <location>
        <begin position="98"/>
        <end position="117"/>
    </location>
</feature>
<dbReference type="InterPro" id="IPR049326">
    <property type="entry name" value="Rhodopsin_dom_fungi"/>
</dbReference>
<keyword evidence="19" id="KW-1185">Reference proteome</keyword>
<feature type="disulfide bond" evidence="14">
    <location>
        <begin position="31"/>
        <end position="71"/>
    </location>
</feature>
<comment type="similarity">
    <text evidence="13">Belongs to the SAT4 family.</text>
</comment>
<feature type="chain" id="PRO_5014466120" description="CFEM domain-containing protein" evidence="16">
    <location>
        <begin position="23"/>
        <end position="455"/>
    </location>
</feature>
<feature type="disulfide bond" evidence="14">
    <location>
        <begin position="35"/>
        <end position="66"/>
    </location>
</feature>
<evidence type="ECO:0000256" key="16">
    <source>
        <dbReference type="SAM" id="SignalP"/>
    </source>
</evidence>
<evidence type="ECO:0000256" key="7">
    <source>
        <dbReference type="ARBA" id="ARBA00022692"/>
    </source>
</evidence>
<evidence type="ECO:0000256" key="13">
    <source>
        <dbReference type="ARBA" id="ARBA00038359"/>
    </source>
</evidence>
<dbReference type="GO" id="GO:0098552">
    <property type="term" value="C:side of membrane"/>
    <property type="evidence" value="ECO:0007669"/>
    <property type="project" value="UniProtKB-KW"/>
</dbReference>
<dbReference type="PANTHER" id="PTHR33048">
    <property type="entry name" value="PTH11-LIKE INTEGRAL MEMBRANE PROTEIN (AFU_ORTHOLOGUE AFUA_5G11245)"/>
    <property type="match status" value="1"/>
</dbReference>
<evidence type="ECO:0000256" key="6">
    <source>
        <dbReference type="ARBA" id="ARBA00022622"/>
    </source>
</evidence>
<dbReference type="PANTHER" id="PTHR33048:SF143">
    <property type="entry name" value="EXTRACELLULAR MEMBRANE PROTEIN CFEM DOMAIN-CONTAINING PROTEIN-RELATED"/>
    <property type="match status" value="1"/>
</dbReference>
<keyword evidence="5" id="KW-0964">Secreted</keyword>
<dbReference type="GeneID" id="36595166"/>
<dbReference type="EMBL" id="KZ613847">
    <property type="protein sequence ID" value="PMD57200.1"/>
    <property type="molecule type" value="Genomic_DNA"/>
</dbReference>
<evidence type="ECO:0000256" key="14">
    <source>
        <dbReference type="PROSITE-ProRule" id="PRU01356"/>
    </source>
</evidence>
<dbReference type="Pfam" id="PF05730">
    <property type="entry name" value="CFEM"/>
    <property type="match status" value="1"/>
</dbReference>
<evidence type="ECO:0000256" key="2">
    <source>
        <dbReference type="ARBA" id="ARBA00004589"/>
    </source>
</evidence>
<dbReference type="AlphaFoldDB" id="A0A2J6T2F9"/>
<feature type="signal peptide" evidence="16">
    <location>
        <begin position="1"/>
        <end position="22"/>
    </location>
</feature>
<dbReference type="InParanoid" id="A0A2J6T2F9"/>
<evidence type="ECO:0000256" key="15">
    <source>
        <dbReference type="SAM" id="Phobius"/>
    </source>
</evidence>
<evidence type="ECO:0000259" key="17">
    <source>
        <dbReference type="PROSITE" id="PS52012"/>
    </source>
</evidence>
<feature type="disulfide bond" evidence="14">
    <location>
        <begin position="45"/>
        <end position="52"/>
    </location>
</feature>
<proteinExistence type="inferred from homology"/>
<keyword evidence="7 15" id="KW-0812">Transmembrane</keyword>
<feature type="transmembrane region" description="Helical" evidence="15">
    <location>
        <begin position="210"/>
        <end position="231"/>
    </location>
</feature>
<dbReference type="SMART" id="SM00747">
    <property type="entry name" value="CFEM"/>
    <property type="match status" value="1"/>
</dbReference>
<evidence type="ECO:0000256" key="8">
    <source>
        <dbReference type="ARBA" id="ARBA00022729"/>
    </source>
</evidence>
<reference evidence="18 19" key="1">
    <citation type="submission" date="2016-04" db="EMBL/GenBank/DDBJ databases">
        <title>A degradative enzymes factory behind the ericoid mycorrhizal symbiosis.</title>
        <authorList>
            <consortium name="DOE Joint Genome Institute"/>
            <person name="Martino E."/>
            <person name="Morin E."/>
            <person name="Grelet G."/>
            <person name="Kuo A."/>
            <person name="Kohler A."/>
            <person name="Daghino S."/>
            <person name="Barry K."/>
            <person name="Choi C."/>
            <person name="Cichocki N."/>
            <person name="Clum A."/>
            <person name="Copeland A."/>
            <person name="Hainaut M."/>
            <person name="Haridas S."/>
            <person name="Labutti K."/>
            <person name="Lindquist E."/>
            <person name="Lipzen A."/>
            <person name="Khouja H.-R."/>
            <person name="Murat C."/>
            <person name="Ohm R."/>
            <person name="Olson A."/>
            <person name="Spatafora J."/>
            <person name="Veneault-Fourrey C."/>
            <person name="Henrissat B."/>
            <person name="Grigoriev I."/>
            <person name="Martin F."/>
            <person name="Perotto S."/>
        </authorList>
    </citation>
    <scope>NUCLEOTIDE SEQUENCE [LARGE SCALE GENOMIC DNA]</scope>
    <source>
        <strain evidence="18 19">E</strain>
    </source>
</reference>
<gene>
    <name evidence="18" type="ORF">K444DRAFT_665616</name>
</gene>
<dbReference type="Proteomes" id="UP000235371">
    <property type="component" value="Unassembled WGS sequence"/>
</dbReference>
<evidence type="ECO:0000313" key="18">
    <source>
        <dbReference type="EMBL" id="PMD57200.1"/>
    </source>
</evidence>
<evidence type="ECO:0000256" key="9">
    <source>
        <dbReference type="ARBA" id="ARBA00022989"/>
    </source>
</evidence>
<feature type="transmembrane region" description="Helical" evidence="15">
    <location>
        <begin position="129"/>
        <end position="153"/>
    </location>
</feature>
<feature type="domain" description="CFEM" evidence="17">
    <location>
        <begin position="2"/>
        <end position="114"/>
    </location>
</feature>
<keyword evidence="11 14" id="KW-1015">Disulfide bond</keyword>
<dbReference type="STRING" id="1095630.A0A2J6T2F9"/>
<keyword evidence="9 15" id="KW-1133">Transmembrane helix</keyword>
<comment type="caution">
    <text evidence="14">Lacks conserved residue(s) required for the propagation of feature annotation.</text>
</comment>
<evidence type="ECO:0000256" key="1">
    <source>
        <dbReference type="ARBA" id="ARBA00004141"/>
    </source>
</evidence>
<evidence type="ECO:0000256" key="11">
    <source>
        <dbReference type="ARBA" id="ARBA00023157"/>
    </source>
</evidence>
<accession>A0A2J6T2F9</accession>
<keyword evidence="10 15" id="KW-0472">Membrane</keyword>
<evidence type="ECO:0000256" key="5">
    <source>
        <dbReference type="ARBA" id="ARBA00022525"/>
    </source>
</evidence>
<keyword evidence="6" id="KW-0325">Glycoprotein</keyword>
<keyword evidence="6" id="KW-0336">GPI-anchor</keyword>
<organism evidence="18 19">
    <name type="scientific">Hyaloscypha bicolor E</name>
    <dbReference type="NCBI Taxonomy" id="1095630"/>
    <lineage>
        <taxon>Eukaryota</taxon>
        <taxon>Fungi</taxon>
        <taxon>Dikarya</taxon>
        <taxon>Ascomycota</taxon>
        <taxon>Pezizomycotina</taxon>
        <taxon>Leotiomycetes</taxon>
        <taxon>Helotiales</taxon>
        <taxon>Hyaloscyphaceae</taxon>
        <taxon>Hyaloscypha</taxon>
        <taxon>Hyaloscypha bicolor</taxon>
    </lineage>
</organism>
<evidence type="ECO:0000256" key="3">
    <source>
        <dbReference type="ARBA" id="ARBA00004613"/>
    </source>
</evidence>
<sequence length="455" mass="50226">MKALSSLVVFFLLASLAESSLSSVIAELPTCALVCLEGAIVNSPCAATNQTCICSDATLQTDVTTCVTKSCTVIESLVTKNVTETTCGAPIRDKSKPYYALAVSLGIISGAIVLLRFSSKFFANSELALDDWFILATLVTGIPSTVLTSRTIISYGLGKDIWTLTPTKITDFIHVFYALEILYFAQVALLKLSLLFFYLRIFPGTMVRRLLWVTVIFDICFGMLFVLLAIFQCRPISYYWSGWDGEHQGTCLNVNGLAWSNAAISIVLDGWMLALPISQLFGLQLHWKKKIGVAMMFIVGTFVTVVSIIRLQSLVHFANSNNPTWDNLAVSQWSTIEINIGIICACMPSLRVLLVRLFPKVLGTTLHSKSNRYYIDNSHSHIGGNISVNRPGKSLISSQNQSQQDMNGDGITYSQTYTVQWGENGRDNGETKSIQMNDLDHEAMKSSSRVRENEL</sequence>
<feature type="transmembrane region" description="Helical" evidence="15">
    <location>
        <begin position="173"/>
        <end position="198"/>
    </location>
</feature>
<dbReference type="RefSeq" id="XP_024734104.1">
    <property type="nucleotide sequence ID" value="XM_024887090.1"/>
</dbReference>
<feature type="transmembrane region" description="Helical" evidence="15">
    <location>
        <begin position="293"/>
        <end position="318"/>
    </location>
</feature>
<evidence type="ECO:0000256" key="12">
    <source>
        <dbReference type="ARBA" id="ARBA00023288"/>
    </source>
</evidence>
<name>A0A2J6T2F9_9HELO</name>
<keyword evidence="8 16" id="KW-0732">Signal</keyword>
<comment type="subcellular location">
    <subcellularLocation>
        <location evidence="2">Membrane</location>
        <topology evidence="2">Lipid-anchor</topology>
        <topology evidence="2">GPI-anchor</topology>
    </subcellularLocation>
    <subcellularLocation>
        <location evidence="1">Membrane</location>
        <topology evidence="1">Multi-pass membrane protein</topology>
    </subcellularLocation>
    <subcellularLocation>
        <location evidence="3">Secreted</location>
    </subcellularLocation>
</comment>
<feature type="transmembrane region" description="Helical" evidence="15">
    <location>
        <begin position="262"/>
        <end position="281"/>
    </location>
</feature>
<evidence type="ECO:0000313" key="19">
    <source>
        <dbReference type="Proteomes" id="UP000235371"/>
    </source>
</evidence>
<dbReference type="PROSITE" id="PS52012">
    <property type="entry name" value="CFEM"/>
    <property type="match status" value="1"/>
</dbReference>
<protein>
    <recommendedName>
        <fullName evidence="17">CFEM domain-containing protein</fullName>
    </recommendedName>
</protein>